<name>A0ABM9ECU6_9HYPH</name>
<proteinExistence type="predicted"/>
<dbReference type="RefSeq" id="WP_254021053.1">
    <property type="nucleotide sequence ID" value="NZ_CAKXZT010000152.1"/>
</dbReference>
<evidence type="ECO:0000313" key="6">
    <source>
        <dbReference type="Proteomes" id="UP001153050"/>
    </source>
</evidence>
<dbReference type="Pfam" id="PF08706">
    <property type="entry name" value="D5_N"/>
    <property type="match status" value="1"/>
</dbReference>
<evidence type="ECO:0000256" key="3">
    <source>
        <dbReference type="ARBA" id="ARBA00022840"/>
    </source>
</evidence>
<protein>
    <recommendedName>
        <fullName evidence="4">SF3 helicase domain-containing protein</fullName>
    </recommendedName>
</protein>
<keyword evidence="1" id="KW-0547">Nucleotide-binding</keyword>
<keyword evidence="2" id="KW-0378">Hydrolase</keyword>
<evidence type="ECO:0000313" key="5">
    <source>
        <dbReference type="EMBL" id="CAH2407073.1"/>
    </source>
</evidence>
<keyword evidence="6" id="KW-1185">Reference proteome</keyword>
<evidence type="ECO:0000256" key="2">
    <source>
        <dbReference type="ARBA" id="ARBA00022801"/>
    </source>
</evidence>
<dbReference type="InterPro" id="IPR027417">
    <property type="entry name" value="P-loop_NTPase"/>
</dbReference>
<reference evidence="5 6" key="1">
    <citation type="submission" date="2022-03" db="EMBL/GenBank/DDBJ databases">
        <authorList>
            <person name="Brunel B."/>
        </authorList>
    </citation>
    <scope>NUCLEOTIDE SEQUENCE [LARGE SCALE GENOMIC DNA]</scope>
    <source>
        <strain evidence="5">STM5069sample</strain>
    </source>
</reference>
<dbReference type="InterPro" id="IPR014818">
    <property type="entry name" value="Phage/plasmid_primase_P4_C"/>
</dbReference>
<dbReference type="InterPro" id="IPR006500">
    <property type="entry name" value="Helicase_put_C_phage/plasmid"/>
</dbReference>
<organism evidence="5 6">
    <name type="scientific">Mesorhizobium escarrei</name>
    <dbReference type="NCBI Taxonomy" id="666018"/>
    <lineage>
        <taxon>Bacteria</taxon>
        <taxon>Pseudomonadati</taxon>
        <taxon>Pseudomonadota</taxon>
        <taxon>Alphaproteobacteria</taxon>
        <taxon>Hyphomicrobiales</taxon>
        <taxon>Phyllobacteriaceae</taxon>
        <taxon>Mesorhizobium</taxon>
    </lineage>
</organism>
<dbReference type="Pfam" id="PF19263">
    <property type="entry name" value="DUF5906"/>
    <property type="match status" value="1"/>
</dbReference>
<sequence length="978" mass="108546">MTNKLIRVSGCRYDNPVGKRIERAPDGSIAKTALLDERSKKAEVFNEEHASATEAFAHRRSADARTMFFTGTFAPGLTDVVMVPKGLVTEARERFGPDGGSVVAATKEYLAFREGPGLLTIDIDRKDRKELAAVYPDAEPFRFMTFEEVEQAIGEVLPEANGCPLMICASASSMIVDAVTGELVKGPGGWRVCIPVDNAREVPRILNVMHLRCWARGLFRYAFLSDGGAILDRSLADQAMGRPTQPDYPRADLGQVLKRASDADAEFDVDGPYMTAASVTISDEEREIAAANIEKARQLLAPDRKKLVSRRVREHTADLVAKGVPKDAAERSAAKRFEAGVLLGSDAIALDDGEVVSVASLLDDEDMKYDGRVCFDPVEPGYDGGRPVGMMFLNDGVRPVVVSFAHGEKVYHLRHDNETAKAAMNAAGDRAEVFNRILALSDLEPVEHSQREKQAVKALGLGNEKKSLRAGVARFRAWTADHEHEGDGEEAAQVVLYPPYEPFKVAQQYVDAHCTYKGDAAQLTLLQWRGSWWAWKASNWAELSEAALEKDLYAFTNNAVHAVPLKPPAPWMPDRHKIASLKHALQAVLLVKDEVEMPYWTDGRKTGTLVACANGLLDIRARELMPHSPLYFNVVHTPIVYDPSAMCPQFGDFERSLWPLDDETPRTLRQMLGYLVSGRTDLQSVFGLIGAKRGGKGTIAWLAAQLLGASAEPLTQADLGDKFGMEHLIGKSVAIIADTRTAGKNTQIVVERLLSISGEDAVPVHRKNKMAWRGRMTARIMWLSNEVPFMGDASMAVASRFILLMFTETFAGREDRGLKDKLSAELPGILNAALDGLADLEKEGRFTQSTAAREGVEKIVDMSSAEHTFVEELCEMRAGYRVEKLRLYKRYQQWRQERGYKVVDLSVFARNLFAAFPGQIGRARTRRGDDREQCFSGIKLLDTAYATKEEKARSRVVWMWSKRRQTLIRKRRDPWSGV</sequence>
<comment type="caution">
    <text evidence="5">The sequence shown here is derived from an EMBL/GenBank/DDBJ whole genome shotgun (WGS) entry which is preliminary data.</text>
</comment>
<accession>A0ABM9ECU6</accession>
<dbReference type="EMBL" id="CAKXZT010000152">
    <property type="protein sequence ID" value="CAH2407073.1"/>
    <property type="molecule type" value="Genomic_DNA"/>
</dbReference>
<dbReference type="Proteomes" id="UP001153050">
    <property type="component" value="Unassembled WGS sequence"/>
</dbReference>
<keyword evidence="3" id="KW-0067">ATP-binding</keyword>
<evidence type="ECO:0000259" key="4">
    <source>
        <dbReference type="PROSITE" id="PS51206"/>
    </source>
</evidence>
<dbReference type="InterPro" id="IPR014015">
    <property type="entry name" value="Helicase_SF3_DNA-vir"/>
</dbReference>
<dbReference type="InterPro" id="IPR051620">
    <property type="entry name" value="ORF904-like_C"/>
</dbReference>
<evidence type="ECO:0000256" key="1">
    <source>
        <dbReference type="ARBA" id="ARBA00022741"/>
    </source>
</evidence>
<dbReference type="Gene3D" id="3.40.50.300">
    <property type="entry name" value="P-loop containing nucleotide triphosphate hydrolases"/>
    <property type="match status" value="1"/>
</dbReference>
<dbReference type="SMART" id="SM00885">
    <property type="entry name" value="D5_N"/>
    <property type="match status" value="1"/>
</dbReference>
<dbReference type="PANTHER" id="PTHR35372">
    <property type="entry name" value="ATP BINDING PROTEIN-RELATED"/>
    <property type="match status" value="1"/>
</dbReference>
<gene>
    <name evidence="5" type="ORF">MES5069_550124</name>
</gene>
<dbReference type="PANTHER" id="PTHR35372:SF2">
    <property type="entry name" value="SF3 HELICASE DOMAIN-CONTAINING PROTEIN"/>
    <property type="match status" value="1"/>
</dbReference>
<dbReference type="PROSITE" id="PS51206">
    <property type="entry name" value="SF3_HELICASE_1"/>
    <property type="match status" value="1"/>
</dbReference>
<dbReference type="InterPro" id="IPR045455">
    <property type="entry name" value="NrS-1_pol-like_helicase"/>
</dbReference>
<dbReference type="NCBIfam" id="TIGR01613">
    <property type="entry name" value="primase_Cterm"/>
    <property type="match status" value="1"/>
</dbReference>
<feature type="domain" description="SF3 helicase" evidence="4">
    <location>
        <begin position="663"/>
        <end position="819"/>
    </location>
</feature>